<dbReference type="PANTHER" id="PTHR25466">
    <property type="entry name" value="T-LYMPHOCYTE ACTIVATION ANTIGEN"/>
    <property type="match status" value="1"/>
</dbReference>
<dbReference type="GO" id="GO:0009897">
    <property type="term" value="C:external side of plasma membrane"/>
    <property type="evidence" value="ECO:0007669"/>
    <property type="project" value="TreeGrafter"/>
</dbReference>
<evidence type="ECO:0000256" key="3">
    <source>
        <dbReference type="ARBA" id="ARBA00022692"/>
    </source>
</evidence>
<evidence type="ECO:0000256" key="1">
    <source>
        <dbReference type="ARBA" id="ARBA00004251"/>
    </source>
</evidence>
<dbReference type="GO" id="GO:0042130">
    <property type="term" value="P:negative regulation of T cell proliferation"/>
    <property type="evidence" value="ECO:0007669"/>
    <property type="project" value="TreeGrafter"/>
</dbReference>
<reference evidence="12" key="3">
    <citation type="submission" date="2025-09" db="UniProtKB">
        <authorList>
            <consortium name="Ensembl"/>
        </authorList>
    </citation>
    <scope>IDENTIFICATION</scope>
</reference>
<keyword evidence="9" id="KW-0325">Glycoprotein</keyword>
<dbReference type="PANTHER" id="PTHR25466:SF14">
    <property type="entry name" value="BUTYROPHILIN SUBFAMILY 2 MEMBER A2-LIKE-RELATED"/>
    <property type="match status" value="1"/>
</dbReference>
<evidence type="ECO:0000256" key="7">
    <source>
        <dbReference type="ARBA" id="ARBA00023157"/>
    </source>
</evidence>
<evidence type="ECO:0000259" key="11">
    <source>
        <dbReference type="PROSITE" id="PS50835"/>
    </source>
</evidence>
<dbReference type="Proteomes" id="UP000694580">
    <property type="component" value="Chromosome 6"/>
</dbReference>
<name>A0AAY3ZZE5_9TELE</name>
<dbReference type="GO" id="GO:0031295">
    <property type="term" value="P:T cell costimulation"/>
    <property type="evidence" value="ECO:0007669"/>
    <property type="project" value="TreeGrafter"/>
</dbReference>
<dbReference type="InterPro" id="IPR036179">
    <property type="entry name" value="Ig-like_dom_sf"/>
</dbReference>
<dbReference type="SUPFAM" id="SSF48726">
    <property type="entry name" value="Immunoglobulin"/>
    <property type="match status" value="2"/>
</dbReference>
<keyword evidence="8" id="KW-0675">Receptor</keyword>
<evidence type="ECO:0000256" key="2">
    <source>
        <dbReference type="ARBA" id="ARBA00022475"/>
    </source>
</evidence>
<dbReference type="InterPro" id="IPR007110">
    <property type="entry name" value="Ig-like_dom"/>
</dbReference>
<dbReference type="Gene3D" id="2.60.40.10">
    <property type="entry name" value="Immunoglobulins"/>
    <property type="match status" value="3"/>
</dbReference>
<comment type="subcellular location">
    <subcellularLocation>
        <location evidence="1">Cell membrane</location>
        <topology evidence="1">Single-pass type I membrane protein</topology>
    </subcellularLocation>
</comment>
<keyword evidence="2" id="KW-1003">Cell membrane</keyword>
<dbReference type="InterPro" id="IPR013783">
    <property type="entry name" value="Ig-like_fold"/>
</dbReference>
<organism evidence="12 13">
    <name type="scientific">Denticeps clupeoides</name>
    <name type="common">denticle herring</name>
    <dbReference type="NCBI Taxonomy" id="299321"/>
    <lineage>
        <taxon>Eukaryota</taxon>
        <taxon>Metazoa</taxon>
        <taxon>Chordata</taxon>
        <taxon>Craniata</taxon>
        <taxon>Vertebrata</taxon>
        <taxon>Euteleostomi</taxon>
        <taxon>Actinopterygii</taxon>
        <taxon>Neopterygii</taxon>
        <taxon>Teleostei</taxon>
        <taxon>Clupei</taxon>
        <taxon>Clupeiformes</taxon>
        <taxon>Denticipitoidei</taxon>
        <taxon>Denticipitidae</taxon>
        <taxon>Denticeps</taxon>
    </lineage>
</organism>
<evidence type="ECO:0000256" key="10">
    <source>
        <dbReference type="ARBA" id="ARBA00023319"/>
    </source>
</evidence>
<reference evidence="12 13" key="1">
    <citation type="submission" date="2020-06" db="EMBL/GenBank/DDBJ databases">
        <authorList>
            <consortium name="Wellcome Sanger Institute Data Sharing"/>
        </authorList>
    </citation>
    <scope>NUCLEOTIDE SEQUENCE [LARGE SCALE GENOMIC DNA]</scope>
</reference>
<keyword evidence="5" id="KW-1133">Transmembrane helix</keyword>
<evidence type="ECO:0000313" key="12">
    <source>
        <dbReference type="Ensembl" id="ENSDCDP00010001874.1"/>
    </source>
</evidence>
<dbReference type="GeneTree" id="ENSGT00940000163670"/>
<feature type="domain" description="Ig-like" evidence="11">
    <location>
        <begin position="50"/>
        <end position="112"/>
    </location>
</feature>
<dbReference type="GO" id="GO:0042102">
    <property type="term" value="P:positive regulation of T cell proliferation"/>
    <property type="evidence" value="ECO:0007669"/>
    <property type="project" value="TreeGrafter"/>
</dbReference>
<sequence length="373" mass="41809">TCLFNAHIASGNASLLLRKVKVQDRGRYKCYTSTRKATIPMVKIEMTEETVTCLSQNIYPAPEVLWFTDPPTVPGTLLNSTQKMPDSRGLFTVESTVEILGNQSDYTYFCSIISADGSQVWTASRRHEGIVDILEVLIPCTAPKALQNFTLTWTFTRKNEPMIILTYDSRNRRITNLWESQVALDQDQVILGNGSLQLPNPESEDNTGSYTCIFSGFQTKHIIQSWVNITVRRIDKQVLQLQSLQGHNQHRLGQDVNHGVKDPLMLSEHCHGGEDWQRRPVPEYNESGIHSPESDIVVQHAPICNVLDSNGANQQLSLMPESHGEACREASRPQTPNTDAANSELRILSSEFDPAQKDVDSIPENTVCENGFR</sequence>
<protein>
    <recommendedName>
        <fullName evidence="11">Ig-like domain-containing protein</fullName>
    </recommendedName>
</protein>
<dbReference type="InterPro" id="IPR013162">
    <property type="entry name" value="CD80_C2-set"/>
</dbReference>
<dbReference type="AlphaFoldDB" id="A0AAY3ZZE5"/>
<evidence type="ECO:0000256" key="9">
    <source>
        <dbReference type="ARBA" id="ARBA00023180"/>
    </source>
</evidence>
<evidence type="ECO:0000256" key="4">
    <source>
        <dbReference type="ARBA" id="ARBA00022729"/>
    </source>
</evidence>
<evidence type="ECO:0000256" key="6">
    <source>
        <dbReference type="ARBA" id="ARBA00023136"/>
    </source>
</evidence>
<dbReference type="GO" id="GO:0006955">
    <property type="term" value="P:immune response"/>
    <property type="evidence" value="ECO:0007669"/>
    <property type="project" value="TreeGrafter"/>
</dbReference>
<dbReference type="Ensembl" id="ENSDCDT00010001948.1">
    <property type="protein sequence ID" value="ENSDCDP00010001874.1"/>
    <property type="gene ID" value="ENSDCDG00010000940.1"/>
</dbReference>
<evidence type="ECO:0000256" key="5">
    <source>
        <dbReference type="ARBA" id="ARBA00022989"/>
    </source>
</evidence>
<evidence type="ECO:0000313" key="13">
    <source>
        <dbReference type="Proteomes" id="UP000694580"/>
    </source>
</evidence>
<evidence type="ECO:0000256" key="8">
    <source>
        <dbReference type="ARBA" id="ARBA00023170"/>
    </source>
</evidence>
<keyword evidence="3" id="KW-0812">Transmembrane</keyword>
<proteinExistence type="predicted"/>
<keyword evidence="6" id="KW-0472">Membrane</keyword>
<dbReference type="Pfam" id="PF08205">
    <property type="entry name" value="C2-set_2"/>
    <property type="match status" value="1"/>
</dbReference>
<dbReference type="PROSITE" id="PS50835">
    <property type="entry name" value="IG_LIKE"/>
    <property type="match status" value="2"/>
</dbReference>
<accession>A0AAY3ZZE5</accession>
<dbReference type="GO" id="GO:0071222">
    <property type="term" value="P:cellular response to lipopolysaccharide"/>
    <property type="evidence" value="ECO:0007669"/>
    <property type="project" value="TreeGrafter"/>
</dbReference>
<keyword evidence="7" id="KW-1015">Disulfide bond</keyword>
<dbReference type="InterPro" id="IPR051713">
    <property type="entry name" value="T-cell_Activation_Regulation"/>
</dbReference>
<keyword evidence="13" id="KW-1185">Reference proteome</keyword>
<keyword evidence="4" id="KW-0732">Signal</keyword>
<dbReference type="GO" id="GO:0007166">
    <property type="term" value="P:cell surface receptor signaling pathway"/>
    <property type="evidence" value="ECO:0007669"/>
    <property type="project" value="TreeGrafter"/>
</dbReference>
<feature type="domain" description="Ig-like" evidence="11">
    <location>
        <begin position="138"/>
        <end position="230"/>
    </location>
</feature>
<reference evidence="12" key="2">
    <citation type="submission" date="2025-08" db="UniProtKB">
        <authorList>
            <consortium name="Ensembl"/>
        </authorList>
    </citation>
    <scope>IDENTIFICATION</scope>
</reference>
<keyword evidence="10" id="KW-0393">Immunoglobulin domain</keyword>